<evidence type="ECO:0000313" key="2">
    <source>
        <dbReference type="EMBL" id="MFD1429648.1"/>
    </source>
</evidence>
<dbReference type="GO" id="GO:0016787">
    <property type="term" value="F:hydrolase activity"/>
    <property type="evidence" value="ECO:0007669"/>
    <property type="project" value="UniProtKB-KW"/>
</dbReference>
<name>A0ABW4CIR1_9LACO</name>
<dbReference type="InterPro" id="IPR000073">
    <property type="entry name" value="AB_hydrolase_1"/>
</dbReference>
<dbReference type="SUPFAM" id="SSF53474">
    <property type="entry name" value="alpha/beta-Hydrolases"/>
    <property type="match status" value="1"/>
</dbReference>
<accession>A0ABW4CIR1</accession>
<dbReference type="Pfam" id="PF00561">
    <property type="entry name" value="Abhydrolase_1"/>
    <property type="match status" value="1"/>
</dbReference>
<dbReference type="PANTHER" id="PTHR46331">
    <property type="entry name" value="VALACYCLOVIR HYDROLASE"/>
    <property type="match status" value="1"/>
</dbReference>
<proteinExistence type="predicted"/>
<feature type="domain" description="AB hydrolase-1" evidence="1">
    <location>
        <begin position="20"/>
        <end position="116"/>
    </location>
</feature>
<evidence type="ECO:0000313" key="3">
    <source>
        <dbReference type="Proteomes" id="UP001597196"/>
    </source>
</evidence>
<comment type="caution">
    <text evidence="2">The sequence shown here is derived from an EMBL/GenBank/DDBJ whole genome shotgun (WGS) entry which is preliminary data.</text>
</comment>
<organism evidence="2 3">
    <name type="scientific">Lacticaseibacillus mingshuiensis</name>
    <dbReference type="NCBI Taxonomy" id="2799574"/>
    <lineage>
        <taxon>Bacteria</taxon>
        <taxon>Bacillati</taxon>
        <taxon>Bacillota</taxon>
        <taxon>Bacilli</taxon>
        <taxon>Lactobacillales</taxon>
        <taxon>Lactobacillaceae</taxon>
        <taxon>Lacticaseibacillus</taxon>
    </lineage>
</organism>
<dbReference type="Proteomes" id="UP001597196">
    <property type="component" value="Unassembled WGS sequence"/>
</dbReference>
<dbReference type="Gene3D" id="3.40.50.1820">
    <property type="entry name" value="alpha/beta hydrolase"/>
    <property type="match status" value="2"/>
</dbReference>
<sequence>MEITVNHIRINYEKHGSGAPLLLLHGNGEDLHLFDDLTPLLAKTHTVYALDSRDHGQSERGVALTYELMAEDVRAFLRELNLMKVTLIGFSDGAITAMLVASASPRRIHKLVLAGGNLTPRGVRWAARAGVRLAYLKHRDPLLGLMLHGPHISQKQLRAITAQTLVLTGAKDVITRKESIAIASGIPGSILQIVPNAEHSDYVKDASRFYPLIRAFVSPTPEA</sequence>
<dbReference type="PANTHER" id="PTHR46331:SF2">
    <property type="entry name" value="VALACYCLOVIR HYDROLASE"/>
    <property type="match status" value="1"/>
</dbReference>
<keyword evidence="3" id="KW-1185">Reference proteome</keyword>
<dbReference type="InterPro" id="IPR029058">
    <property type="entry name" value="AB_hydrolase_fold"/>
</dbReference>
<dbReference type="EMBL" id="JBHTOC010000006">
    <property type="protein sequence ID" value="MFD1429648.1"/>
    <property type="molecule type" value="Genomic_DNA"/>
</dbReference>
<dbReference type="RefSeq" id="WP_203628400.1">
    <property type="nucleotide sequence ID" value="NZ_BOLQ01000026.1"/>
</dbReference>
<gene>
    <name evidence="2" type="ORF">ACFQ4P_05230</name>
</gene>
<evidence type="ECO:0000259" key="1">
    <source>
        <dbReference type="Pfam" id="PF00561"/>
    </source>
</evidence>
<keyword evidence="2" id="KW-0378">Hydrolase</keyword>
<reference evidence="3" key="1">
    <citation type="journal article" date="2019" name="Int. J. Syst. Evol. Microbiol.">
        <title>The Global Catalogue of Microorganisms (GCM) 10K type strain sequencing project: providing services to taxonomists for standard genome sequencing and annotation.</title>
        <authorList>
            <consortium name="The Broad Institute Genomics Platform"/>
            <consortium name="The Broad Institute Genome Sequencing Center for Infectious Disease"/>
            <person name="Wu L."/>
            <person name="Ma J."/>
        </authorList>
    </citation>
    <scope>NUCLEOTIDE SEQUENCE [LARGE SCALE GENOMIC DNA]</scope>
    <source>
        <strain evidence="3">CCM 8980</strain>
    </source>
</reference>
<protein>
    <submittedName>
        <fullName evidence="2">Alpha/beta fold hydrolase</fullName>
    </submittedName>
</protein>